<feature type="signal peptide" evidence="3">
    <location>
        <begin position="1"/>
        <end position="22"/>
    </location>
</feature>
<feature type="region of interest" description="Disordered" evidence="1">
    <location>
        <begin position="40"/>
        <end position="82"/>
    </location>
</feature>
<feature type="compositionally biased region" description="Polar residues" evidence="1">
    <location>
        <begin position="44"/>
        <end position="55"/>
    </location>
</feature>
<dbReference type="EMBL" id="LNQP01000123">
    <property type="protein sequence ID" value="KSU86067.1"/>
    <property type="molecule type" value="Genomic_DNA"/>
</dbReference>
<dbReference type="RefSeq" id="WP_025908440.1">
    <property type="nucleotide sequence ID" value="NZ_KQ758737.1"/>
</dbReference>
<dbReference type="Proteomes" id="UP000053681">
    <property type="component" value="Unassembled WGS sequence"/>
</dbReference>
<organism evidence="4 5">
    <name type="scientific">Priestia veravalensis</name>
    <dbReference type="NCBI Taxonomy" id="1414648"/>
    <lineage>
        <taxon>Bacteria</taxon>
        <taxon>Bacillati</taxon>
        <taxon>Bacillota</taxon>
        <taxon>Bacilli</taxon>
        <taxon>Bacillales</taxon>
        <taxon>Bacillaceae</taxon>
        <taxon>Priestia</taxon>
    </lineage>
</organism>
<feature type="chain" id="PRO_5039624769" description="Preprotein translocase subunit Tim44" evidence="3">
    <location>
        <begin position="23"/>
        <end position="155"/>
    </location>
</feature>
<evidence type="ECO:0000313" key="5">
    <source>
        <dbReference type="Proteomes" id="UP000053681"/>
    </source>
</evidence>
<name>A0A0V8JG37_9BACI</name>
<protein>
    <recommendedName>
        <fullName evidence="6">Preprotein translocase subunit Tim44</fullName>
    </recommendedName>
</protein>
<sequence>MLKKVLAACVTLTIMFSPIGGALVQDSSTIVSAKGYKSGKRSFDSGNSNQPSMFKNNNNTNSNSSVNQKNNTTNNSKSTNAASTNRGGLMKGLLFGGLAGLLFGSMLGNLGALGPVIGFLINALAIVALILIVIRLFQSIKRNKRKEQEVNSWRN</sequence>
<evidence type="ECO:0008006" key="6">
    <source>
        <dbReference type="Google" id="ProtNLM"/>
    </source>
</evidence>
<keyword evidence="3" id="KW-0732">Signal</keyword>
<feature type="compositionally biased region" description="Low complexity" evidence="1">
    <location>
        <begin position="56"/>
        <end position="82"/>
    </location>
</feature>
<evidence type="ECO:0000256" key="2">
    <source>
        <dbReference type="SAM" id="Phobius"/>
    </source>
</evidence>
<keyword evidence="2" id="KW-1133">Transmembrane helix</keyword>
<accession>A0A0V8JG37</accession>
<keyword evidence="5" id="KW-1185">Reference proteome</keyword>
<feature type="transmembrane region" description="Helical" evidence="2">
    <location>
        <begin position="112"/>
        <end position="137"/>
    </location>
</feature>
<evidence type="ECO:0000256" key="1">
    <source>
        <dbReference type="SAM" id="MobiDB-lite"/>
    </source>
</evidence>
<keyword evidence="2" id="KW-0472">Membrane</keyword>
<reference evidence="4 5" key="1">
    <citation type="submission" date="2015-11" db="EMBL/GenBank/DDBJ databases">
        <title>Bacillus caseinolyticus sp nov.</title>
        <authorList>
            <person name="Dastager S.G."/>
            <person name="Mawlankar R."/>
        </authorList>
    </citation>
    <scope>NUCLEOTIDE SEQUENCE [LARGE SCALE GENOMIC DNA]</scope>
    <source>
        <strain evidence="4 5">SGD-V-76</strain>
    </source>
</reference>
<proteinExistence type="predicted"/>
<keyword evidence="2" id="KW-0812">Transmembrane</keyword>
<evidence type="ECO:0000313" key="4">
    <source>
        <dbReference type="EMBL" id="KSU86067.1"/>
    </source>
</evidence>
<comment type="caution">
    <text evidence="4">The sequence shown here is derived from an EMBL/GenBank/DDBJ whole genome shotgun (WGS) entry which is preliminary data.</text>
</comment>
<gene>
    <name evidence="4" type="ORF">AS180_20750</name>
</gene>
<dbReference type="AlphaFoldDB" id="A0A0V8JG37"/>
<evidence type="ECO:0000256" key="3">
    <source>
        <dbReference type="SAM" id="SignalP"/>
    </source>
</evidence>